<keyword evidence="2" id="KW-1185">Reference proteome</keyword>
<feature type="non-terminal residue" evidence="1">
    <location>
        <position position="71"/>
    </location>
</feature>
<evidence type="ECO:0000313" key="1">
    <source>
        <dbReference type="EMBL" id="CAG8776039.1"/>
    </source>
</evidence>
<gene>
    <name evidence="1" type="ORF">RPERSI_LOCUS16968</name>
</gene>
<accession>A0ACA9R401</accession>
<feature type="non-terminal residue" evidence="1">
    <location>
        <position position="1"/>
    </location>
</feature>
<protein>
    <submittedName>
        <fullName evidence="1">15975_t:CDS:1</fullName>
    </submittedName>
</protein>
<comment type="caution">
    <text evidence="1">The sequence shown here is derived from an EMBL/GenBank/DDBJ whole genome shotgun (WGS) entry which is preliminary data.</text>
</comment>
<organism evidence="1 2">
    <name type="scientific">Racocetra persica</name>
    <dbReference type="NCBI Taxonomy" id="160502"/>
    <lineage>
        <taxon>Eukaryota</taxon>
        <taxon>Fungi</taxon>
        <taxon>Fungi incertae sedis</taxon>
        <taxon>Mucoromycota</taxon>
        <taxon>Glomeromycotina</taxon>
        <taxon>Glomeromycetes</taxon>
        <taxon>Diversisporales</taxon>
        <taxon>Gigasporaceae</taxon>
        <taxon>Racocetra</taxon>
    </lineage>
</organism>
<reference evidence="1" key="1">
    <citation type="submission" date="2021-06" db="EMBL/GenBank/DDBJ databases">
        <authorList>
            <person name="Kallberg Y."/>
            <person name="Tangrot J."/>
            <person name="Rosling A."/>
        </authorList>
    </citation>
    <scope>NUCLEOTIDE SEQUENCE</scope>
    <source>
        <strain evidence="1">MA461A</strain>
    </source>
</reference>
<proteinExistence type="predicted"/>
<evidence type="ECO:0000313" key="2">
    <source>
        <dbReference type="Proteomes" id="UP000789920"/>
    </source>
</evidence>
<sequence length="71" mass="8151">TSQYLPGQRSVGDLMLLSLSEEYDSKKDTINTLYYIKKFSSFIQSRSSGKKQEFNEEDLDDQSQSDSLSRS</sequence>
<dbReference type="EMBL" id="CAJVQC010042763">
    <property type="protein sequence ID" value="CAG8776039.1"/>
    <property type="molecule type" value="Genomic_DNA"/>
</dbReference>
<name>A0ACA9R401_9GLOM</name>
<dbReference type="Proteomes" id="UP000789920">
    <property type="component" value="Unassembled WGS sequence"/>
</dbReference>